<keyword evidence="2" id="KW-0812">Transmembrane</keyword>
<dbReference type="OrthoDB" id="77878at2759"/>
<dbReference type="InterPro" id="IPR029058">
    <property type="entry name" value="AB_hydrolase_fold"/>
</dbReference>
<dbReference type="Pfam" id="PF05705">
    <property type="entry name" value="DUF829"/>
    <property type="match status" value="1"/>
</dbReference>
<dbReference type="GO" id="GO:0005640">
    <property type="term" value="C:nuclear outer membrane"/>
    <property type="evidence" value="ECO:0007669"/>
    <property type="project" value="UniProtKB-SubCell"/>
</dbReference>
<dbReference type="PANTHER" id="PTHR12265">
    <property type="entry name" value="TRANSMEMBRANE PROTEIN 53"/>
    <property type="match status" value="1"/>
</dbReference>
<gene>
    <name evidence="7" type="ORF">OIDMADRAFT_43392</name>
</gene>
<evidence type="ECO:0000313" key="7">
    <source>
        <dbReference type="EMBL" id="KIM98392.1"/>
    </source>
</evidence>
<dbReference type="Proteomes" id="UP000054321">
    <property type="component" value="Unassembled WGS sequence"/>
</dbReference>
<keyword evidence="5" id="KW-0539">Nucleus</keyword>
<comment type="similarity">
    <text evidence="1">Belongs to the TMEM53 family.</text>
</comment>
<dbReference type="HOGENOM" id="CLU_036503_0_0_1"/>
<keyword evidence="4" id="KW-0472">Membrane</keyword>
<dbReference type="InterPro" id="IPR008547">
    <property type="entry name" value="DUF829_TMEM53"/>
</dbReference>
<organism evidence="7 8">
    <name type="scientific">Oidiodendron maius (strain Zn)</name>
    <dbReference type="NCBI Taxonomy" id="913774"/>
    <lineage>
        <taxon>Eukaryota</taxon>
        <taxon>Fungi</taxon>
        <taxon>Dikarya</taxon>
        <taxon>Ascomycota</taxon>
        <taxon>Pezizomycotina</taxon>
        <taxon>Leotiomycetes</taxon>
        <taxon>Leotiomycetes incertae sedis</taxon>
        <taxon>Myxotrichaceae</taxon>
        <taxon>Oidiodendron</taxon>
    </lineage>
</organism>
<keyword evidence="3" id="KW-1133">Transmembrane helix</keyword>
<dbReference type="PANTHER" id="PTHR12265:SF30">
    <property type="entry name" value="TRANSMEMBRANE PROTEIN 53"/>
    <property type="match status" value="1"/>
</dbReference>
<proteinExistence type="inferred from homology"/>
<accession>A0A0C3D8Y7</accession>
<dbReference type="SUPFAM" id="SSF53474">
    <property type="entry name" value="alpha/beta-Hydrolases"/>
    <property type="match status" value="1"/>
</dbReference>
<reference evidence="7 8" key="1">
    <citation type="submission" date="2014-04" db="EMBL/GenBank/DDBJ databases">
        <authorList>
            <consortium name="DOE Joint Genome Institute"/>
            <person name="Kuo A."/>
            <person name="Martino E."/>
            <person name="Perotto S."/>
            <person name="Kohler A."/>
            <person name="Nagy L.G."/>
            <person name="Floudas D."/>
            <person name="Copeland A."/>
            <person name="Barry K.W."/>
            <person name="Cichocki N."/>
            <person name="Veneault-Fourrey C."/>
            <person name="LaButti K."/>
            <person name="Lindquist E.A."/>
            <person name="Lipzen A."/>
            <person name="Lundell T."/>
            <person name="Morin E."/>
            <person name="Murat C."/>
            <person name="Sun H."/>
            <person name="Tunlid A."/>
            <person name="Henrissat B."/>
            <person name="Grigoriev I.V."/>
            <person name="Hibbett D.S."/>
            <person name="Martin F."/>
            <person name="Nordberg H.P."/>
            <person name="Cantor M.N."/>
            <person name="Hua S.X."/>
        </authorList>
    </citation>
    <scope>NUCLEOTIDE SEQUENCE [LARGE SCALE GENOMIC DNA]</scope>
    <source>
        <strain evidence="7 8">Zn</strain>
    </source>
</reference>
<evidence type="ECO:0000256" key="2">
    <source>
        <dbReference type="ARBA" id="ARBA00022692"/>
    </source>
</evidence>
<evidence type="ECO:0000256" key="1">
    <source>
        <dbReference type="ARBA" id="ARBA00007387"/>
    </source>
</evidence>
<evidence type="ECO:0000256" key="4">
    <source>
        <dbReference type="ARBA" id="ARBA00023136"/>
    </source>
</evidence>
<dbReference type="AlphaFoldDB" id="A0A0C3D8Y7"/>
<evidence type="ECO:0000313" key="8">
    <source>
        <dbReference type="Proteomes" id="UP000054321"/>
    </source>
</evidence>
<reference evidence="8" key="2">
    <citation type="submission" date="2015-01" db="EMBL/GenBank/DDBJ databases">
        <title>Evolutionary Origins and Diversification of the Mycorrhizal Mutualists.</title>
        <authorList>
            <consortium name="DOE Joint Genome Institute"/>
            <consortium name="Mycorrhizal Genomics Consortium"/>
            <person name="Kohler A."/>
            <person name="Kuo A."/>
            <person name="Nagy L.G."/>
            <person name="Floudas D."/>
            <person name="Copeland A."/>
            <person name="Barry K.W."/>
            <person name="Cichocki N."/>
            <person name="Veneault-Fourrey C."/>
            <person name="LaButti K."/>
            <person name="Lindquist E.A."/>
            <person name="Lipzen A."/>
            <person name="Lundell T."/>
            <person name="Morin E."/>
            <person name="Murat C."/>
            <person name="Riley R."/>
            <person name="Ohm R."/>
            <person name="Sun H."/>
            <person name="Tunlid A."/>
            <person name="Henrissat B."/>
            <person name="Grigoriev I.V."/>
            <person name="Hibbett D.S."/>
            <person name="Martin F."/>
        </authorList>
    </citation>
    <scope>NUCLEOTIDE SEQUENCE [LARGE SCALE GENOMIC DNA]</scope>
    <source>
        <strain evidence="8">Zn</strain>
    </source>
</reference>
<protein>
    <submittedName>
        <fullName evidence="7">Uncharacterized protein</fullName>
    </submittedName>
</protein>
<evidence type="ECO:0000256" key="3">
    <source>
        <dbReference type="ARBA" id="ARBA00022989"/>
    </source>
</evidence>
<name>A0A0C3D8Y7_OIDMZ</name>
<evidence type="ECO:0000256" key="5">
    <source>
        <dbReference type="ARBA" id="ARBA00023242"/>
    </source>
</evidence>
<evidence type="ECO:0000256" key="6">
    <source>
        <dbReference type="ARBA" id="ARBA00034303"/>
    </source>
</evidence>
<sequence length="261" mass="29467">MLHSKAVNSLENFKRLNGSVYIHDPTTTTSSENHPDLILIAGWMNASPRHVSKYTAGYQKLYPSARILAITTTSLDAAFSTHGANLKRIAPVLDILYTLRPNSKLLLHFFSDGGSFTSTLIARKYQERMGRPLPAKVVILDSSPGRATYEAGVRAFSVALPKNIVLKVIGILLLRLFYGFYKCRVDLNTKSLFDIDAPRLYIYSVADDMISWQFVEEHCNEAKKLGYTVNREKFMDSSHCGHLMTDEKRYWAAVLRLWSAV</sequence>
<dbReference type="InParanoid" id="A0A0C3D8Y7"/>
<dbReference type="EMBL" id="KN832880">
    <property type="protein sequence ID" value="KIM98392.1"/>
    <property type="molecule type" value="Genomic_DNA"/>
</dbReference>
<keyword evidence="8" id="KW-1185">Reference proteome</keyword>
<comment type="subcellular location">
    <subcellularLocation>
        <location evidence="6">Nucleus outer membrane</location>
        <topology evidence="6">Single-pass membrane protein</topology>
    </subcellularLocation>
</comment>